<proteinExistence type="predicted"/>
<feature type="region of interest" description="Disordered" evidence="1">
    <location>
        <begin position="107"/>
        <end position="163"/>
    </location>
</feature>
<organism evidence="3">
    <name type="scientific">Strombidium rassoulzadegani</name>
    <dbReference type="NCBI Taxonomy" id="1082188"/>
    <lineage>
        <taxon>Eukaryota</taxon>
        <taxon>Sar</taxon>
        <taxon>Alveolata</taxon>
        <taxon>Ciliophora</taxon>
        <taxon>Intramacronucleata</taxon>
        <taxon>Spirotrichea</taxon>
        <taxon>Oligotrichia</taxon>
        <taxon>Strombidiidae</taxon>
        <taxon>Strombidium</taxon>
    </lineage>
</organism>
<name>A0A7S3FWA4_9SPIT</name>
<dbReference type="EMBL" id="HBIA01016618">
    <property type="protein sequence ID" value="CAE0236470.1"/>
    <property type="molecule type" value="Transcribed_RNA"/>
</dbReference>
<accession>A0A7S3FWA4</accession>
<evidence type="ECO:0000313" key="3">
    <source>
        <dbReference type="EMBL" id="CAE0236470.1"/>
    </source>
</evidence>
<keyword evidence="2" id="KW-0472">Membrane</keyword>
<feature type="transmembrane region" description="Helical" evidence="2">
    <location>
        <begin position="76"/>
        <end position="97"/>
    </location>
</feature>
<protein>
    <submittedName>
        <fullName evidence="3">Uncharacterized protein</fullName>
    </submittedName>
</protein>
<evidence type="ECO:0000256" key="1">
    <source>
        <dbReference type="SAM" id="MobiDB-lite"/>
    </source>
</evidence>
<feature type="compositionally biased region" description="Polar residues" evidence="1">
    <location>
        <begin position="110"/>
        <end position="130"/>
    </location>
</feature>
<sequence length="163" mass="18247">MGTLFMSLYYTVFDLEPREEDGLKHLRVGFAPKNKRSMVFQNSQLVEDEVLLDHQNQVYHQKSKNYDPSDNDSSSFIGLLILLLILGLVTVLAVVVYKRQVSERKLRGSTIKSTRSGTAQSSDVQVNQPLVESYAESNEEREEDVKPSTPKLGVGADTDPGIN</sequence>
<keyword evidence="2" id="KW-0812">Transmembrane</keyword>
<gene>
    <name evidence="3" type="ORF">SRAS04492_LOCUS8277</name>
</gene>
<keyword evidence="2" id="KW-1133">Transmembrane helix</keyword>
<dbReference type="AlphaFoldDB" id="A0A7S3FWA4"/>
<reference evidence="3" key="1">
    <citation type="submission" date="2021-01" db="EMBL/GenBank/DDBJ databases">
        <authorList>
            <person name="Corre E."/>
            <person name="Pelletier E."/>
            <person name="Niang G."/>
            <person name="Scheremetjew M."/>
            <person name="Finn R."/>
            <person name="Kale V."/>
            <person name="Holt S."/>
            <person name="Cochrane G."/>
            <person name="Meng A."/>
            <person name="Brown T."/>
            <person name="Cohen L."/>
        </authorList>
    </citation>
    <scope>NUCLEOTIDE SEQUENCE</scope>
    <source>
        <strain evidence="3">Ras09</strain>
    </source>
</reference>
<evidence type="ECO:0000256" key="2">
    <source>
        <dbReference type="SAM" id="Phobius"/>
    </source>
</evidence>